<keyword evidence="3" id="KW-1185">Reference proteome</keyword>
<proteinExistence type="predicted"/>
<reference evidence="3" key="1">
    <citation type="submission" date="2019-05" db="EMBL/GenBank/DDBJ databases">
        <title>Flavobacterium profundi sp. nov., isolated from a deep-sea seamount.</title>
        <authorList>
            <person name="Zhang D.-C."/>
        </authorList>
    </citation>
    <scope>NUCLEOTIDE SEQUENCE [LARGE SCALE GENOMIC DNA]</scope>
    <source>
        <strain evidence="3">EC11</strain>
    </source>
</reference>
<feature type="domain" description="IraD/Gp25-like" evidence="1">
    <location>
        <begin position="31"/>
        <end position="120"/>
    </location>
</feature>
<sequence length="140" mass="16099">MTKEENHFLGSGWSFPVTFSAGNHQLSLSGYEQNVNESIRIILLTNTGERYLNSRFGSGLQQFFFRKMDETLKGEIADVIRFSLLHNEPRISLQEITVVYADILSGLIEIRIAYVFNQTNTRHNYVFPFFIKEGTNLGSR</sequence>
<evidence type="ECO:0000259" key="1">
    <source>
        <dbReference type="Pfam" id="PF04965"/>
    </source>
</evidence>
<gene>
    <name evidence="2" type="ORF">FIA58_004480</name>
</gene>
<reference evidence="2 3" key="2">
    <citation type="submission" date="2019-05" db="EMBL/GenBank/DDBJ databases">
        <authorList>
            <person name="Lianzixin W."/>
        </authorList>
    </citation>
    <scope>NUCLEOTIDE SEQUENCE [LARGE SCALE GENOMIC DNA]</scope>
    <source>
        <strain evidence="2 3">EC11</strain>
    </source>
</reference>
<evidence type="ECO:0000313" key="3">
    <source>
        <dbReference type="Proteomes" id="UP000817854"/>
    </source>
</evidence>
<name>A0ABX0IPS7_9FLAO</name>
<comment type="caution">
    <text evidence="2">The sequence shown here is derived from an EMBL/GenBank/DDBJ whole genome shotgun (WGS) entry which is preliminary data.</text>
</comment>
<dbReference type="Proteomes" id="UP000817854">
    <property type="component" value="Unassembled WGS sequence"/>
</dbReference>
<dbReference type="Gene3D" id="3.10.450.40">
    <property type="match status" value="1"/>
</dbReference>
<evidence type="ECO:0000313" key="2">
    <source>
        <dbReference type="EMBL" id="NHN24927.1"/>
    </source>
</evidence>
<accession>A0ABX0IPS7</accession>
<dbReference type="InterPro" id="IPR007048">
    <property type="entry name" value="IraD/Gp25-like"/>
</dbReference>
<organism evidence="2 3">
    <name type="scientific">Flavobacterium jejuense</name>
    <dbReference type="NCBI Taxonomy" id="1544455"/>
    <lineage>
        <taxon>Bacteria</taxon>
        <taxon>Pseudomonadati</taxon>
        <taxon>Bacteroidota</taxon>
        <taxon>Flavobacteriia</taxon>
        <taxon>Flavobacteriales</taxon>
        <taxon>Flavobacteriaceae</taxon>
        <taxon>Flavobacterium</taxon>
    </lineage>
</organism>
<dbReference type="Pfam" id="PF04965">
    <property type="entry name" value="GPW_gp25"/>
    <property type="match status" value="1"/>
</dbReference>
<dbReference type="EMBL" id="VEVQ02000002">
    <property type="protein sequence ID" value="NHN24927.1"/>
    <property type="molecule type" value="Genomic_DNA"/>
</dbReference>
<reference evidence="2 3" key="3">
    <citation type="submission" date="2020-02" db="EMBL/GenBank/DDBJ databases">
        <title>Flavobacterium profundi sp. nov., isolated from a deep-sea seamount.</title>
        <authorList>
            <person name="Zhang D.-C."/>
        </authorList>
    </citation>
    <scope>NUCLEOTIDE SEQUENCE [LARGE SCALE GENOMIC DNA]</scope>
    <source>
        <strain evidence="2 3">EC11</strain>
    </source>
</reference>
<dbReference type="SUPFAM" id="SSF160719">
    <property type="entry name" value="gpW/gp25-like"/>
    <property type="match status" value="1"/>
</dbReference>
<protein>
    <submittedName>
        <fullName evidence="2">GPW/gp25 family protein</fullName>
    </submittedName>
</protein>